<dbReference type="Pfam" id="PF00583">
    <property type="entry name" value="Acetyltransf_1"/>
    <property type="match status" value="1"/>
</dbReference>
<dbReference type="RefSeq" id="WP_081771096.1">
    <property type="nucleotide sequence ID" value="NZ_BAJS01000003.1"/>
</dbReference>
<feature type="domain" description="N-acetyltransferase" evidence="4">
    <location>
        <begin position="13"/>
        <end position="160"/>
    </location>
</feature>
<evidence type="ECO:0000256" key="3">
    <source>
        <dbReference type="SAM" id="Phobius"/>
    </source>
</evidence>
<sequence>MTQKTVYDLKLLVIFLKKSVMFLKKLVMFYQSLAVPCCFPVYPLIIYKTALDKIPLIHDVKGWICKISSTTWATEVGYDKIFVIRTFVVHPAFMHTGVGRALMRFSIEQAALCGIKSIRLDVYERNLPAISLYEKCGFHYMDTVDLGLGNYGLHWFKLYEKLV</sequence>
<evidence type="ECO:0000259" key="4">
    <source>
        <dbReference type="PROSITE" id="PS51186"/>
    </source>
</evidence>
<comment type="caution">
    <text evidence="5">The sequence shown here is derived from an EMBL/GenBank/DDBJ whole genome shotgun (WGS) entry which is preliminary data.</text>
</comment>
<dbReference type="GO" id="GO:0016747">
    <property type="term" value="F:acyltransferase activity, transferring groups other than amino-acyl groups"/>
    <property type="evidence" value="ECO:0007669"/>
    <property type="project" value="InterPro"/>
</dbReference>
<dbReference type="CDD" id="cd04301">
    <property type="entry name" value="NAT_SF"/>
    <property type="match status" value="1"/>
</dbReference>
<dbReference type="PROSITE" id="PS51186">
    <property type="entry name" value="GNAT"/>
    <property type="match status" value="1"/>
</dbReference>
<dbReference type="eggNOG" id="COG0456">
    <property type="taxonomic scope" value="Bacteria"/>
</dbReference>
<dbReference type="InterPro" id="IPR050680">
    <property type="entry name" value="YpeA/RimI_acetyltransf"/>
</dbReference>
<evidence type="ECO:0000313" key="6">
    <source>
        <dbReference type="Proteomes" id="UP000027601"/>
    </source>
</evidence>
<dbReference type="PANTHER" id="PTHR43420:SF47">
    <property type="entry name" value="N-ACETYLTRANSFERASE DOMAIN-CONTAINING PROTEIN"/>
    <property type="match status" value="1"/>
</dbReference>
<gene>
    <name evidence="5" type="ORF">JCM15093_866</name>
</gene>
<name>A0A069CYR1_9BACE</name>
<organism evidence="5 6">
    <name type="scientific">Bacteroides graminisolvens DSM 19988 = JCM 15093</name>
    <dbReference type="NCBI Taxonomy" id="1121097"/>
    <lineage>
        <taxon>Bacteria</taxon>
        <taxon>Pseudomonadati</taxon>
        <taxon>Bacteroidota</taxon>
        <taxon>Bacteroidia</taxon>
        <taxon>Bacteroidales</taxon>
        <taxon>Bacteroidaceae</taxon>
        <taxon>Bacteroides</taxon>
    </lineage>
</organism>
<dbReference type="InterPro" id="IPR016181">
    <property type="entry name" value="Acyl_CoA_acyltransferase"/>
</dbReference>
<dbReference type="InterPro" id="IPR000182">
    <property type="entry name" value="GNAT_dom"/>
</dbReference>
<evidence type="ECO:0000256" key="1">
    <source>
        <dbReference type="ARBA" id="ARBA00022679"/>
    </source>
</evidence>
<protein>
    <submittedName>
        <fullName evidence="5">Putative acetyltransferase</fullName>
    </submittedName>
</protein>
<keyword evidence="2" id="KW-0012">Acyltransferase</keyword>
<accession>A0A069CYR1</accession>
<dbReference type="Proteomes" id="UP000027601">
    <property type="component" value="Unassembled WGS sequence"/>
</dbReference>
<dbReference type="AlphaFoldDB" id="A0A069CYR1"/>
<keyword evidence="3" id="KW-0472">Membrane</keyword>
<evidence type="ECO:0000313" key="5">
    <source>
        <dbReference type="EMBL" id="GAK35743.1"/>
    </source>
</evidence>
<keyword evidence="6" id="KW-1185">Reference proteome</keyword>
<proteinExistence type="predicted"/>
<dbReference type="Gene3D" id="3.40.630.30">
    <property type="match status" value="1"/>
</dbReference>
<feature type="transmembrane region" description="Helical" evidence="3">
    <location>
        <begin position="28"/>
        <end position="47"/>
    </location>
</feature>
<dbReference type="EMBL" id="BAJS01000003">
    <property type="protein sequence ID" value="GAK35743.1"/>
    <property type="molecule type" value="Genomic_DNA"/>
</dbReference>
<dbReference type="OrthoDB" id="9797456at2"/>
<evidence type="ECO:0000256" key="2">
    <source>
        <dbReference type="ARBA" id="ARBA00023315"/>
    </source>
</evidence>
<keyword evidence="3" id="KW-0812">Transmembrane</keyword>
<dbReference type="PANTHER" id="PTHR43420">
    <property type="entry name" value="ACETYLTRANSFERASE"/>
    <property type="match status" value="1"/>
</dbReference>
<keyword evidence="3" id="KW-1133">Transmembrane helix</keyword>
<dbReference type="SUPFAM" id="SSF55729">
    <property type="entry name" value="Acyl-CoA N-acyltransferases (Nat)"/>
    <property type="match status" value="1"/>
</dbReference>
<keyword evidence="1 5" id="KW-0808">Transferase</keyword>
<reference evidence="5 6" key="1">
    <citation type="journal article" date="2015" name="Microbes Environ.">
        <title>Distribution and evolution of nitrogen fixation genes in the phylum bacteroidetes.</title>
        <authorList>
            <person name="Inoue J."/>
            <person name="Oshima K."/>
            <person name="Suda W."/>
            <person name="Sakamoto M."/>
            <person name="Iino T."/>
            <person name="Noda S."/>
            <person name="Hongoh Y."/>
            <person name="Hattori M."/>
            <person name="Ohkuma M."/>
        </authorList>
    </citation>
    <scope>NUCLEOTIDE SEQUENCE [LARGE SCALE GENOMIC DNA]</scope>
    <source>
        <strain evidence="5 6">JCM 15093</strain>
    </source>
</reference>